<dbReference type="PANTHER" id="PTHR31206:SF5">
    <property type="entry name" value="PROTEIN FAM177A1"/>
    <property type="match status" value="1"/>
</dbReference>
<organism evidence="1 2">
    <name type="scientific">Callorhinchus milii</name>
    <name type="common">Ghost shark</name>
    <dbReference type="NCBI Taxonomy" id="7868"/>
    <lineage>
        <taxon>Eukaryota</taxon>
        <taxon>Metazoa</taxon>
        <taxon>Chordata</taxon>
        <taxon>Craniata</taxon>
        <taxon>Vertebrata</taxon>
        <taxon>Chondrichthyes</taxon>
        <taxon>Holocephali</taxon>
        <taxon>Chimaeriformes</taxon>
        <taxon>Callorhinchidae</taxon>
        <taxon>Callorhinchus</taxon>
    </lineage>
</organism>
<dbReference type="Proteomes" id="UP000314986">
    <property type="component" value="Unassembled WGS sequence"/>
</dbReference>
<dbReference type="InParanoid" id="A0A4W3GZI3"/>
<reference evidence="2" key="2">
    <citation type="journal article" date="2007" name="PLoS Biol.">
        <title>Survey sequencing and comparative analysis of the elephant shark (Callorhinchus milii) genome.</title>
        <authorList>
            <person name="Venkatesh B."/>
            <person name="Kirkness E.F."/>
            <person name="Loh Y.H."/>
            <person name="Halpern A.L."/>
            <person name="Lee A.P."/>
            <person name="Johnson J."/>
            <person name="Dandona N."/>
            <person name="Viswanathan L.D."/>
            <person name="Tay A."/>
            <person name="Venter J.C."/>
            <person name="Strausberg R.L."/>
            <person name="Brenner S."/>
        </authorList>
    </citation>
    <scope>NUCLEOTIDE SEQUENCE [LARGE SCALE GENOMIC DNA]</scope>
</reference>
<reference evidence="2" key="3">
    <citation type="journal article" date="2014" name="Nature">
        <title>Elephant shark genome provides unique insights into gnathostome evolution.</title>
        <authorList>
            <consortium name="International Elephant Shark Genome Sequencing Consortium"/>
            <person name="Venkatesh B."/>
            <person name="Lee A.P."/>
            <person name="Ravi V."/>
            <person name="Maurya A.K."/>
            <person name="Lian M.M."/>
            <person name="Swann J.B."/>
            <person name="Ohta Y."/>
            <person name="Flajnik M.F."/>
            <person name="Sutoh Y."/>
            <person name="Kasahara M."/>
            <person name="Hoon S."/>
            <person name="Gangu V."/>
            <person name="Roy S.W."/>
            <person name="Irimia M."/>
            <person name="Korzh V."/>
            <person name="Kondrychyn I."/>
            <person name="Lim Z.W."/>
            <person name="Tay B.H."/>
            <person name="Tohari S."/>
            <person name="Kong K.W."/>
            <person name="Ho S."/>
            <person name="Lorente-Galdos B."/>
            <person name="Quilez J."/>
            <person name="Marques-Bonet T."/>
            <person name="Raney B.J."/>
            <person name="Ingham P.W."/>
            <person name="Tay A."/>
            <person name="Hillier L.W."/>
            <person name="Minx P."/>
            <person name="Boehm T."/>
            <person name="Wilson R.K."/>
            <person name="Brenner S."/>
            <person name="Warren W.C."/>
        </authorList>
    </citation>
    <scope>NUCLEOTIDE SEQUENCE [LARGE SCALE GENOMIC DNA]</scope>
</reference>
<reference evidence="2" key="1">
    <citation type="journal article" date="2006" name="Science">
        <title>Ancient noncoding elements conserved in the human genome.</title>
        <authorList>
            <person name="Venkatesh B."/>
            <person name="Kirkness E.F."/>
            <person name="Loh Y.H."/>
            <person name="Halpern A.L."/>
            <person name="Lee A.P."/>
            <person name="Johnson J."/>
            <person name="Dandona N."/>
            <person name="Viswanathan L.D."/>
            <person name="Tay A."/>
            <person name="Venter J.C."/>
            <person name="Strausberg R.L."/>
            <person name="Brenner S."/>
        </authorList>
    </citation>
    <scope>NUCLEOTIDE SEQUENCE [LARGE SCALE GENOMIC DNA]</scope>
</reference>
<sequence length="127" mass="14716">RMPDRRWWSGKYRGPECVELGDVGTKKQKVPRKIIHFASGETMEEYSTDEEAGEIENRDLLPAIDTSQLTWGPYLWFYMLRAATGTLSVCDFLGERVASLFGINTPKYQYAIDEYYRIKKEVGELHV</sequence>
<evidence type="ECO:0000313" key="1">
    <source>
        <dbReference type="Ensembl" id="ENSCMIP00000003254.1"/>
    </source>
</evidence>
<dbReference type="PANTHER" id="PTHR31206">
    <property type="entry name" value="LP10445P"/>
    <property type="match status" value="1"/>
</dbReference>
<dbReference type="Pfam" id="PF14774">
    <property type="entry name" value="FAM177"/>
    <property type="match status" value="1"/>
</dbReference>
<keyword evidence="2" id="KW-1185">Reference proteome</keyword>
<protein>
    <submittedName>
        <fullName evidence="1">Family with sequence similarity 177 member A1</fullName>
    </submittedName>
</protein>
<dbReference type="STRING" id="7868.ENSCMIP00000003254"/>
<proteinExistence type="predicted"/>
<dbReference type="Ensembl" id="ENSCMIT00000003376.1">
    <property type="protein sequence ID" value="ENSCMIP00000003254.1"/>
    <property type="gene ID" value="ENSCMIG00000001938.1"/>
</dbReference>
<name>A0A4W3GZI3_CALMI</name>
<dbReference type="OMA" id="WVPKNSG"/>
<reference evidence="1" key="5">
    <citation type="submission" date="2025-09" db="UniProtKB">
        <authorList>
            <consortium name="Ensembl"/>
        </authorList>
    </citation>
    <scope>IDENTIFICATION</scope>
</reference>
<reference evidence="1" key="4">
    <citation type="submission" date="2025-08" db="UniProtKB">
        <authorList>
            <consortium name="Ensembl"/>
        </authorList>
    </citation>
    <scope>IDENTIFICATION</scope>
</reference>
<dbReference type="InterPro" id="IPR028260">
    <property type="entry name" value="FAM177"/>
</dbReference>
<dbReference type="GeneTree" id="ENSGT00390000016736"/>
<accession>A0A4W3GZI3</accession>
<dbReference type="AlphaFoldDB" id="A0A4W3GZI3"/>
<evidence type="ECO:0000313" key="2">
    <source>
        <dbReference type="Proteomes" id="UP000314986"/>
    </source>
</evidence>